<gene>
    <name evidence="3" type="ORF">DM484_24585</name>
</gene>
<proteinExistence type="predicted"/>
<dbReference type="InterPro" id="IPR007159">
    <property type="entry name" value="SpoVT-AbrB_dom"/>
</dbReference>
<dbReference type="SUPFAM" id="SSF89447">
    <property type="entry name" value="AbrB/MazE/MraZ-like"/>
    <property type="match status" value="1"/>
</dbReference>
<dbReference type="EMBL" id="QJPH01000489">
    <property type="protein sequence ID" value="PZN72406.1"/>
    <property type="molecule type" value="Genomic_DNA"/>
</dbReference>
<evidence type="ECO:0000256" key="1">
    <source>
        <dbReference type="PROSITE-ProRule" id="PRU01076"/>
    </source>
</evidence>
<dbReference type="GO" id="GO:0003677">
    <property type="term" value="F:DNA binding"/>
    <property type="evidence" value="ECO:0007669"/>
    <property type="project" value="UniProtKB-UniRule"/>
</dbReference>
<reference evidence="3 4" key="1">
    <citation type="journal article" date="2018" name="Aquat. Microb. Ecol.">
        <title>Gammaproteobacterial methanotrophs dominate.</title>
        <authorList>
            <person name="Rissanen A.J."/>
            <person name="Saarenheimo J."/>
            <person name="Tiirola M."/>
            <person name="Peura S."/>
            <person name="Aalto S.L."/>
            <person name="Karvinen A."/>
            <person name="Nykanen H."/>
        </authorList>
    </citation>
    <scope>NUCLEOTIDE SEQUENCE [LARGE SCALE GENOMIC DNA]</scope>
    <source>
        <strain evidence="3">AMbin10</strain>
    </source>
</reference>
<evidence type="ECO:0000259" key="2">
    <source>
        <dbReference type="PROSITE" id="PS51740"/>
    </source>
</evidence>
<dbReference type="NCBIfam" id="TIGR01439">
    <property type="entry name" value="lp_hng_hel_AbrB"/>
    <property type="match status" value="1"/>
</dbReference>
<dbReference type="Proteomes" id="UP000249396">
    <property type="component" value="Unassembled WGS sequence"/>
</dbReference>
<keyword evidence="1" id="KW-0238">DNA-binding</keyword>
<dbReference type="Pfam" id="PF04014">
    <property type="entry name" value="MazE_antitoxin"/>
    <property type="match status" value="1"/>
</dbReference>
<evidence type="ECO:0000313" key="4">
    <source>
        <dbReference type="Proteomes" id="UP000249396"/>
    </source>
</evidence>
<dbReference type="SMART" id="SM00966">
    <property type="entry name" value="SpoVT_AbrB"/>
    <property type="match status" value="1"/>
</dbReference>
<dbReference type="InterPro" id="IPR037914">
    <property type="entry name" value="SpoVT-AbrB_sf"/>
</dbReference>
<evidence type="ECO:0000313" key="3">
    <source>
        <dbReference type="EMBL" id="PZN72406.1"/>
    </source>
</evidence>
<protein>
    <submittedName>
        <fullName evidence="3">AbrB family transcriptional regulator</fullName>
    </submittedName>
</protein>
<dbReference type="Gene3D" id="2.10.260.10">
    <property type="match status" value="1"/>
</dbReference>
<dbReference type="AlphaFoldDB" id="A0A2W4QML7"/>
<feature type="domain" description="SpoVT-AbrB" evidence="2">
    <location>
        <begin position="1"/>
        <end position="43"/>
    </location>
</feature>
<comment type="caution">
    <text evidence="3">The sequence shown here is derived from an EMBL/GenBank/DDBJ whole genome shotgun (WGS) entry which is preliminary data.</text>
</comment>
<accession>A0A2W4QML7</accession>
<sequence>MKVSERGQVTIPLAIRERYGLLPDTEVEFVEREDELVLVKNQNSRRERIRKLYGQITTGKSTDEIM</sequence>
<dbReference type="PROSITE" id="PS51740">
    <property type="entry name" value="SPOVT_ABRB"/>
    <property type="match status" value="1"/>
</dbReference>
<organism evidence="3 4">
    <name type="scientific">Candidatus Methylumidiphilus alinenensis</name>
    <dbReference type="NCBI Taxonomy" id="2202197"/>
    <lineage>
        <taxon>Bacteria</taxon>
        <taxon>Pseudomonadati</taxon>
        <taxon>Pseudomonadota</taxon>
        <taxon>Gammaproteobacteria</taxon>
        <taxon>Methylococcales</taxon>
        <taxon>Candidatus Methylumidiphilus</taxon>
    </lineage>
</organism>
<name>A0A2W4QML7_9GAMM</name>